<comment type="caution">
    <text evidence="1">The sequence shown here is derived from an EMBL/GenBank/DDBJ whole genome shotgun (WGS) entry which is preliminary data.</text>
</comment>
<organism evidence="1 2">
    <name type="scientific">Pseudonocardia yunnanensis</name>
    <dbReference type="NCBI Taxonomy" id="58107"/>
    <lineage>
        <taxon>Bacteria</taxon>
        <taxon>Bacillati</taxon>
        <taxon>Actinomycetota</taxon>
        <taxon>Actinomycetes</taxon>
        <taxon>Pseudonocardiales</taxon>
        <taxon>Pseudonocardiaceae</taxon>
        <taxon>Pseudonocardia</taxon>
    </lineage>
</organism>
<dbReference type="SUPFAM" id="SSF54427">
    <property type="entry name" value="NTF2-like"/>
    <property type="match status" value="1"/>
</dbReference>
<accession>A0ABW4ET11</accession>
<reference evidence="2" key="1">
    <citation type="journal article" date="2019" name="Int. J. Syst. Evol. Microbiol.">
        <title>The Global Catalogue of Microorganisms (GCM) 10K type strain sequencing project: providing services to taxonomists for standard genome sequencing and annotation.</title>
        <authorList>
            <consortium name="The Broad Institute Genomics Platform"/>
            <consortium name="The Broad Institute Genome Sequencing Center for Infectious Disease"/>
            <person name="Wu L."/>
            <person name="Ma J."/>
        </authorList>
    </citation>
    <scope>NUCLEOTIDE SEQUENCE [LARGE SCALE GENOMIC DNA]</scope>
    <source>
        <strain evidence="2">CCM 7043</strain>
    </source>
</reference>
<dbReference type="InterPro" id="IPR032710">
    <property type="entry name" value="NTF2-like_dom_sf"/>
</dbReference>
<gene>
    <name evidence="1" type="ORF">ACFSJD_06265</name>
</gene>
<evidence type="ECO:0000313" key="2">
    <source>
        <dbReference type="Proteomes" id="UP001597114"/>
    </source>
</evidence>
<evidence type="ECO:0000313" key="1">
    <source>
        <dbReference type="EMBL" id="MFD1517079.1"/>
    </source>
</evidence>
<keyword evidence="2" id="KW-1185">Reference proteome</keyword>
<dbReference type="Gene3D" id="3.10.450.50">
    <property type="match status" value="1"/>
</dbReference>
<sequence length="146" mass="16110">MPTQEIQEIAVPDAQELSHRYTSVWNEPDSERRRQLIGELWAEDGVQLLQPPEAVVATASALGVTPTFEVRGHAALENRVTLAYEEFVAPGKHVFRTRPDAVALAGVVKFHWEMVSLADGEPVGGGLEFLVLDGDGRIRTDYQFIG</sequence>
<evidence type="ECO:0008006" key="3">
    <source>
        <dbReference type="Google" id="ProtNLM"/>
    </source>
</evidence>
<dbReference type="RefSeq" id="WP_344729242.1">
    <property type="nucleotide sequence ID" value="NZ_BAAAUS010000059.1"/>
</dbReference>
<dbReference type="Proteomes" id="UP001597114">
    <property type="component" value="Unassembled WGS sequence"/>
</dbReference>
<protein>
    <recommendedName>
        <fullName evidence="3">Nuclear transport factor 2 family protein</fullName>
    </recommendedName>
</protein>
<dbReference type="EMBL" id="JBHUCO010000006">
    <property type="protein sequence ID" value="MFD1517079.1"/>
    <property type="molecule type" value="Genomic_DNA"/>
</dbReference>
<name>A0ABW4ET11_9PSEU</name>
<proteinExistence type="predicted"/>